<evidence type="ECO:0000313" key="1">
    <source>
        <dbReference type="EMBL" id="KAK3697788.1"/>
    </source>
</evidence>
<protein>
    <submittedName>
        <fullName evidence="1">Uncharacterized protein</fullName>
    </submittedName>
</protein>
<sequence length="127" mass="14415">MKSVRCVKDTSNTRIAESASTYATLVSLLNTKQSKAATAVHRKDAENRKQPCNLKISADLQKVIMLPRIDEFKACFFMQRLIFSMRLEVILANTDGIQLYCGMRLSLEEKTRTSPLLFINLLRVCVT</sequence>
<gene>
    <name evidence="1" type="ORF">RRG08_026417</name>
</gene>
<organism evidence="1 2">
    <name type="scientific">Elysia crispata</name>
    <name type="common">lettuce slug</name>
    <dbReference type="NCBI Taxonomy" id="231223"/>
    <lineage>
        <taxon>Eukaryota</taxon>
        <taxon>Metazoa</taxon>
        <taxon>Spiralia</taxon>
        <taxon>Lophotrochozoa</taxon>
        <taxon>Mollusca</taxon>
        <taxon>Gastropoda</taxon>
        <taxon>Heterobranchia</taxon>
        <taxon>Euthyneura</taxon>
        <taxon>Panpulmonata</taxon>
        <taxon>Sacoglossa</taxon>
        <taxon>Placobranchoidea</taxon>
        <taxon>Plakobranchidae</taxon>
        <taxon>Elysia</taxon>
    </lineage>
</organism>
<dbReference type="EMBL" id="JAWDGP010007997">
    <property type="protein sequence ID" value="KAK3697788.1"/>
    <property type="molecule type" value="Genomic_DNA"/>
</dbReference>
<dbReference type="Proteomes" id="UP001283361">
    <property type="component" value="Unassembled WGS sequence"/>
</dbReference>
<accession>A0AAE0XMY0</accession>
<dbReference type="AlphaFoldDB" id="A0AAE0XMY0"/>
<reference evidence="1" key="1">
    <citation type="journal article" date="2023" name="G3 (Bethesda)">
        <title>A reference genome for the long-term kleptoplast-retaining sea slug Elysia crispata morphotype clarki.</title>
        <authorList>
            <person name="Eastman K.E."/>
            <person name="Pendleton A.L."/>
            <person name="Shaikh M.A."/>
            <person name="Suttiyut T."/>
            <person name="Ogas R."/>
            <person name="Tomko P."/>
            <person name="Gavelis G."/>
            <person name="Widhalm J.R."/>
            <person name="Wisecaver J.H."/>
        </authorList>
    </citation>
    <scope>NUCLEOTIDE SEQUENCE</scope>
    <source>
        <strain evidence="1">ECLA1</strain>
    </source>
</reference>
<proteinExistence type="predicted"/>
<keyword evidence="2" id="KW-1185">Reference proteome</keyword>
<name>A0AAE0XMY0_9GAST</name>
<evidence type="ECO:0000313" key="2">
    <source>
        <dbReference type="Proteomes" id="UP001283361"/>
    </source>
</evidence>
<comment type="caution">
    <text evidence="1">The sequence shown here is derived from an EMBL/GenBank/DDBJ whole genome shotgun (WGS) entry which is preliminary data.</text>
</comment>